<reference evidence="11" key="1">
    <citation type="journal article" date="2023" name="Nat. Commun.">
        <title>Diploid and tetraploid genomes of Acorus and the evolution of monocots.</title>
        <authorList>
            <person name="Ma L."/>
            <person name="Liu K.W."/>
            <person name="Li Z."/>
            <person name="Hsiao Y.Y."/>
            <person name="Qi Y."/>
            <person name="Fu T."/>
            <person name="Tang G.D."/>
            <person name="Zhang D."/>
            <person name="Sun W.H."/>
            <person name="Liu D.K."/>
            <person name="Li Y."/>
            <person name="Chen G.Z."/>
            <person name="Liu X.D."/>
            <person name="Liao X.Y."/>
            <person name="Jiang Y.T."/>
            <person name="Yu X."/>
            <person name="Hao Y."/>
            <person name="Huang J."/>
            <person name="Zhao X.W."/>
            <person name="Ke S."/>
            <person name="Chen Y.Y."/>
            <person name="Wu W.L."/>
            <person name="Hsu J.L."/>
            <person name="Lin Y.F."/>
            <person name="Huang M.D."/>
            <person name="Li C.Y."/>
            <person name="Huang L."/>
            <person name="Wang Z.W."/>
            <person name="Zhao X."/>
            <person name="Zhong W.Y."/>
            <person name="Peng D.H."/>
            <person name="Ahmad S."/>
            <person name="Lan S."/>
            <person name="Zhang J.S."/>
            <person name="Tsai W.C."/>
            <person name="Van de Peer Y."/>
            <person name="Liu Z.J."/>
        </authorList>
    </citation>
    <scope>NUCLEOTIDE SEQUENCE</scope>
    <source>
        <strain evidence="11">CP</strain>
    </source>
</reference>
<keyword evidence="9" id="KW-1133">Transmembrane helix</keyword>
<dbReference type="PROSITE" id="PS50011">
    <property type="entry name" value="PROTEIN_KINASE_DOM"/>
    <property type="match status" value="1"/>
</dbReference>
<dbReference type="Gene3D" id="2.60.120.430">
    <property type="entry name" value="Galactose-binding lectin"/>
    <property type="match status" value="1"/>
</dbReference>
<dbReference type="FunFam" id="3.30.200.20:FF:000039">
    <property type="entry name" value="receptor-like protein kinase FERONIA"/>
    <property type="match status" value="1"/>
</dbReference>
<dbReference type="PROSITE" id="PS00107">
    <property type="entry name" value="PROTEIN_KINASE_ATP"/>
    <property type="match status" value="1"/>
</dbReference>
<feature type="transmembrane region" description="Helical" evidence="9">
    <location>
        <begin position="354"/>
        <end position="376"/>
    </location>
</feature>
<dbReference type="Gene3D" id="1.10.510.10">
    <property type="entry name" value="Transferase(Phosphotransferase) domain 1"/>
    <property type="match status" value="1"/>
</dbReference>
<evidence type="ECO:0000256" key="9">
    <source>
        <dbReference type="SAM" id="Phobius"/>
    </source>
</evidence>
<dbReference type="InterPro" id="IPR008271">
    <property type="entry name" value="Ser/Thr_kinase_AS"/>
</dbReference>
<keyword evidence="12" id="KW-1185">Reference proteome</keyword>
<dbReference type="SMART" id="SM00220">
    <property type="entry name" value="S_TKc"/>
    <property type="match status" value="1"/>
</dbReference>
<evidence type="ECO:0000313" key="12">
    <source>
        <dbReference type="Proteomes" id="UP001180020"/>
    </source>
</evidence>
<dbReference type="PROSITE" id="PS00108">
    <property type="entry name" value="PROTEIN_KINASE_ST"/>
    <property type="match status" value="1"/>
</dbReference>
<evidence type="ECO:0000256" key="8">
    <source>
        <dbReference type="PROSITE-ProRule" id="PRU10141"/>
    </source>
</evidence>
<sequence>MDPTFAQNTTGYVPAEKIFLNCGASKGNQLSQDGLSWEGDVGSGYAAGIQKTVSATPSDQTSGVPTVPYMTARIFPDPIHLLLPRHPRPQNAFAFVNGIEIVSMPQIFGGSDAFSQPKIVGTTSTLLIDENMAFETVVRLNVGGSTVSPNDDSGIYREWDDDSIYIYGAAVGVTYPKDPNVTIKYSDTIPEYIAPPSVYGTARSMGRTPSINLNYNLTWIVTVDTGFHYLVRLHFCEIAYPITQINMRVFDIFINNMTAKEAFDVIAYTNHSELGFPIYLDFIVSFPNTSASSQQDIWVALYPDIYTKPAYDDAELNGLEIFKINNSNGNLAGPIFPSKQQRAEPGKKKQVQHFLALEIGVPGVVLLISLLAFMGWKRWRQQKVILQSYGSPLPLPSSRGHLFNFSEIKTARKDFSDSLVIGVGGFGKVYRGEIVGRSTSVAIKRGSRLSNQGAHEFQTEIDMLSKLRHRHLVSLVRYCDEKDEMILVYDYMANGTLRDHLYKTQNPLLSWKQRLDICIGAARGFHYLHTGAKPSIIHRDVKTTNILLDDKWVAKVSDFGLCKAIPELDCTHVSTAVKGSFGYLDPEYFRKQKLTEKSDVYSFGVVLFEVLCGRPALDRSLPEEQVILSDWALHCK</sequence>
<dbReference type="InterPro" id="IPR017441">
    <property type="entry name" value="Protein_kinase_ATP_BS"/>
</dbReference>
<dbReference type="FunFam" id="2.60.120.430:FF:000007">
    <property type="entry name" value="FERONIA receptor-like kinase"/>
    <property type="match status" value="1"/>
</dbReference>
<dbReference type="GO" id="GO:0004714">
    <property type="term" value="F:transmembrane receptor protein tyrosine kinase activity"/>
    <property type="evidence" value="ECO:0007669"/>
    <property type="project" value="InterPro"/>
</dbReference>
<dbReference type="Gene3D" id="3.30.200.20">
    <property type="entry name" value="Phosphorylase Kinase, domain 1"/>
    <property type="match status" value="1"/>
</dbReference>
<feature type="binding site" evidence="8">
    <location>
        <position position="444"/>
    </location>
    <ligand>
        <name>ATP</name>
        <dbReference type="ChEBI" id="CHEBI:30616"/>
    </ligand>
</feature>
<dbReference type="Proteomes" id="UP001180020">
    <property type="component" value="Unassembled WGS sequence"/>
</dbReference>
<evidence type="ECO:0000256" key="3">
    <source>
        <dbReference type="ARBA" id="ARBA00022679"/>
    </source>
</evidence>
<dbReference type="GO" id="GO:0016020">
    <property type="term" value="C:membrane"/>
    <property type="evidence" value="ECO:0007669"/>
    <property type="project" value="UniProtKB-SubCell"/>
</dbReference>
<keyword evidence="2" id="KW-0723">Serine/threonine-protein kinase</keyword>
<evidence type="ECO:0000259" key="10">
    <source>
        <dbReference type="PROSITE" id="PS50011"/>
    </source>
</evidence>
<evidence type="ECO:0000313" key="11">
    <source>
        <dbReference type="EMBL" id="KAK1320724.1"/>
    </source>
</evidence>
<evidence type="ECO:0000256" key="7">
    <source>
        <dbReference type="ARBA" id="ARBA00023180"/>
    </source>
</evidence>
<dbReference type="AlphaFoldDB" id="A0AAV9F651"/>
<reference evidence="11" key="2">
    <citation type="submission" date="2023-06" db="EMBL/GenBank/DDBJ databases">
        <authorList>
            <person name="Ma L."/>
            <person name="Liu K.-W."/>
            <person name="Li Z."/>
            <person name="Hsiao Y.-Y."/>
            <person name="Qi Y."/>
            <person name="Fu T."/>
            <person name="Tang G."/>
            <person name="Zhang D."/>
            <person name="Sun W.-H."/>
            <person name="Liu D.-K."/>
            <person name="Li Y."/>
            <person name="Chen G.-Z."/>
            <person name="Liu X.-D."/>
            <person name="Liao X.-Y."/>
            <person name="Jiang Y.-T."/>
            <person name="Yu X."/>
            <person name="Hao Y."/>
            <person name="Huang J."/>
            <person name="Zhao X.-W."/>
            <person name="Ke S."/>
            <person name="Chen Y.-Y."/>
            <person name="Wu W.-L."/>
            <person name="Hsu J.-L."/>
            <person name="Lin Y.-F."/>
            <person name="Huang M.-D."/>
            <person name="Li C.-Y."/>
            <person name="Huang L."/>
            <person name="Wang Z.-W."/>
            <person name="Zhao X."/>
            <person name="Zhong W.-Y."/>
            <person name="Peng D.-H."/>
            <person name="Ahmad S."/>
            <person name="Lan S."/>
            <person name="Zhang J.-S."/>
            <person name="Tsai W.-C."/>
            <person name="Van De Peer Y."/>
            <person name="Liu Z.-J."/>
        </authorList>
    </citation>
    <scope>NUCLEOTIDE SEQUENCE</scope>
    <source>
        <strain evidence="11">CP</strain>
        <tissue evidence="11">Leaves</tissue>
    </source>
</reference>
<dbReference type="PANTHER" id="PTHR34590:SF5">
    <property type="entry name" value="OS04G0586500 PROTEIN"/>
    <property type="match status" value="1"/>
</dbReference>
<name>A0AAV9F651_ACOCL</name>
<dbReference type="InterPro" id="IPR045272">
    <property type="entry name" value="ANXUR1/2-like"/>
</dbReference>
<dbReference type="PANTHER" id="PTHR34590">
    <property type="entry name" value="OS03G0124300 PROTEIN-RELATED"/>
    <property type="match status" value="1"/>
</dbReference>
<evidence type="ECO:0000256" key="1">
    <source>
        <dbReference type="ARBA" id="ARBA00004479"/>
    </source>
</evidence>
<accession>A0AAV9F651</accession>
<keyword evidence="6 8" id="KW-0067">ATP-binding</keyword>
<dbReference type="InterPro" id="IPR001245">
    <property type="entry name" value="Ser-Thr/Tyr_kinase_cat_dom"/>
</dbReference>
<dbReference type="Pfam" id="PF12819">
    <property type="entry name" value="Malectin_like"/>
    <property type="match status" value="1"/>
</dbReference>
<keyword evidence="11" id="KW-0675">Receptor</keyword>
<gene>
    <name evidence="11" type="primary">FER</name>
    <name evidence="11" type="ORF">QJS10_CPA03g00910</name>
</gene>
<evidence type="ECO:0000256" key="6">
    <source>
        <dbReference type="ARBA" id="ARBA00022840"/>
    </source>
</evidence>
<comment type="subcellular location">
    <subcellularLocation>
        <location evidence="1">Membrane</location>
        <topology evidence="1">Single-pass type I membrane protein</topology>
    </subcellularLocation>
</comment>
<evidence type="ECO:0000256" key="2">
    <source>
        <dbReference type="ARBA" id="ARBA00022527"/>
    </source>
</evidence>
<dbReference type="InterPro" id="IPR000719">
    <property type="entry name" value="Prot_kinase_dom"/>
</dbReference>
<comment type="caution">
    <text evidence="11">The sequence shown here is derived from an EMBL/GenBank/DDBJ whole genome shotgun (WGS) entry which is preliminary data.</text>
</comment>
<organism evidence="11 12">
    <name type="scientific">Acorus calamus</name>
    <name type="common">Sweet flag</name>
    <dbReference type="NCBI Taxonomy" id="4465"/>
    <lineage>
        <taxon>Eukaryota</taxon>
        <taxon>Viridiplantae</taxon>
        <taxon>Streptophyta</taxon>
        <taxon>Embryophyta</taxon>
        <taxon>Tracheophyta</taxon>
        <taxon>Spermatophyta</taxon>
        <taxon>Magnoliopsida</taxon>
        <taxon>Liliopsida</taxon>
        <taxon>Acoraceae</taxon>
        <taxon>Acorus</taxon>
    </lineage>
</organism>
<keyword evidence="7" id="KW-0325">Glycoprotein</keyword>
<keyword evidence="9" id="KW-0812">Transmembrane</keyword>
<evidence type="ECO:0000256" key="4">
    <source>
        <dbReference type="ARBA" id="ARBA00022741"/>
    </source>
</evidence>
<dbReference type="GO" id="GO:0005524">
    <property type="term" value="F:ATP binding"/>
    <property type="evidence" value="ECO:0007669"/>
    <property type="project" value="UniProtKB-UniRule"/>
</dbReference>
<dbReference type="SUPFAM" id="SSF56112">
    <property type="entry name" value="Protein kinase-like (PK-like)"/>
    <property type="match status" value="1"/>
</dbReference>
<dbReference type="GO" id="GO:0004674">
    <property type="term" value="F:protein serine/threonine kinase activity"/>
    <property type="evidence" value="ECO:0007669"/>
    <property type="project" value="UniProtKB-KW"/>
</dbReference>
<feature type="domain" description="Protein kinase" evidence="10">
    <location>
        <begin position="415"/>
        <end position="636"/>
    </location>
</feature>
<dbReference type="Pfam" id="PF07714">
    <property type="entry name" value="PK_Tyr_Ser-Thr"/>
    <property type="match status" value="1"/>
</dbReference>
<dbReference type="InterPro" id="IPR024788">
    <property type="entry name" value="Malectin-like_Carb-bd_dom"/>
</dbReference>
<keyword evidence="9" id="KW-0472">Membrane</keyword>
<dbReference type="InterPro" id="IPR011009">
    <property type="entry name" value="Kinase-like_dom_sf"/>
</dbReference>
<evidence type="ECO:0000256" key="5">
    <source>
        <dbReference type="ARBA" id="ARBA00022777"/>
    </source>
</evidence>
<keyword evidence="3" id="KW-0808">Transferase</keyword>
<protein>
    <submittedName>
        <fullName evidence="11">Receptor-like protein kinase FERONIA</fullName>
    </submittedName>
</protein>
<keyword evidence="4 8" id="KW-0547">Nucleotide-binding</keyword>
<keyword evidence="5 11" id="KW-0418">Kinase</keyword>
<proteinExistence type="predicted"/>
<dbReference type="EMBL" id="JAUJYO010000003">
    <property type="protein sequence ID" value="KAK1320724.1"/>
    <property type="molecule type" value="Genomic_DNA"/>
</dbReference>